<evidence type="ECO:0000313" key="2">
    <source>
        <dbReference type="EMBL" id="AMY11101.1"/>
    </source>
</evidence>
<keyword evidence="3" id="KW-1185">Reference proteome</keyword>
<keyword evidence="2" id="KW-0560">Oxidoreductase</keyword>
<organism evidence="2 3">
    <name type="scientific">Luteitalea pratensis</name>
    <dbReference type="NCBI Taxonomy" id="1855912"/>
    <lineage>
        <taxon>Bacteria</taxon>
        <taxon>Pseudomonadati</taxon>
        <taxon>Acidobacteriota</taxon>
        <taxon>Vicinamibacteria</taxon>
        <taxon>Vicinamibacterales</taxon>
        <taxon>Vicinamibacteraceae</taxon>
        <taxon>Luteitalea</taxon>
    </lineage>
</organism>
<reference evidence="2 3" key="1">
    <citation type="journal article" date="2016" name="Genome Announc.">
        <title>First Complete Genome Sequence of a Subdivision 6 Acidobacterium Strain.</title>
        <authorList>
            <person name="Huang S."/>
            <person name="Vieira S."/>
            <person name="Bunk B."/>
            <person name="Riedel T."/>
            <person name="Sproer C."/>
            <person name="Overmann J."/>
        </authorList>
    </citation>
    <scope>NUCLEOTIDE SEQUENCE [LARGE SCALE GENOMIC DNA]</scope>
    <source>
        <strain evidence="3">DSM 100886 HEG_-6_39</strain>
    </source>
</reference>
<dbReference type="STRING" id="1855912.LuPra_04346"/>
<dbReference type="InterPro" id="IPR007138">
    <property type="entry name" value="ABM_dom"/>
</dbReference>
<dbReference type="Proteomes" id="UP000076079">
    <property type="component" value="Chromosome"/>
</dbReference>
<dbReference type="PROSITE" id="PS51725">
    <property type="entry name" value="ABM"/>
    <property type="match status" value="1"/>
</dbReference>
<keyword evidence="2" id="KW-0503">Monooxygenase</keyword>
<sequence length="119" mass="13189">MPVELRVEWNVLPQQASAVGVAVQSVVNASRRERGCLTCSLATEMGDPVTLRLREVWDSEPSLRRHVQSRRFATLAGLLETAIEPPRFEVAVDGRVRGFDYVGEARQDGEAGASRHGFR</sequence>
<evidence type="ECO:0000313" key="3">
    <source>
        <dbReference type="Proteomes" id="UP000076079"/>
    </source>
</evidence>
<dbReference type="Pfam" id="PF03992">
    <property type="entry name" value="ABM"/>
    <property type="match status" value="1"/>
</dbReference>
<accession>A0A143PRS4</accession>
<dbReference type="EMBL" id="CP015136">
    <property type="protein sequence ID" value="AMY11101.1"/>
    <property type="molecule type" value="Genomic_DNA"/>
</dbReference>
<evidence type="ECO:0000259" key="1">
    <source>
        <dbReference type="PROSITE" id="PS51725"/>
    </source>
</evidence>
<dbReference type="InterPro" id="IPR011008">
    <property type="entry name" value="Dimeric_a/b-barrel"/>
</dbReference>
<reference evidence="3" key="2">
    <citation type="submission" date="2016-04" db="EMBL/GenBank/DDBJ databases">
        <title>First Complete Genome Sequence of a Subdivision 6 Acidobacterium.</title>
        <authorList>
            <person name="Huang S."/>
            <person name="Vieira S."/>
            <person name="Bunk B."/>
            <person name="Riedel T."/>
            <person name="Sproeer C."/>
            <person name="Overmann J."/>
        </authorList>
    </citation>
    <scope>NUCLEOTIDE SEQUENCE [LARGE SCALE GENOMIC DNA]</scope>
    <source>
        <strain evidence="3">DSM 100886 HEG_-6_39</strain>
    </source>
</reference>
<proteinExistence type="predicted"/>
<feature type="domain" description="ABM" evidence="1">
    <location>
        <begin position="3"/>
        <end position="92"/>
    </location>
</feature>
<dbReference type="GO" id="GO:0004497">
    <property type="term" value="F:monooxygenase activity"/>
    <property type="evidence" value="ECO:0007669"/>
    <property type="project" value="UniProtKB-KW"/>
</dbReference>
<dbReference type="KEGG" id="abac:LuPra_04346"/>
<dbReference type="Gene3D" id="3.30.70.100">
    <property type="match status" value="1"/>
</dbReference>
<dbReference type="AlphaFoldDB" id="A0A143PRS4"/>
<name>A0A143PRS4_LUTPR</name>
<protein>
    <submittedName>
        <fullName evidence="2">Antibiotic biosynthesis monooxygenase</fullName>
    </submittedName>
</protein>
<gene>
    <name evidence="2" type="ORF">LuPra_04346</name>
</gene>
<dbReference type="SUPFAM" id="SSF54909">
    <property type="entry name" value="Dimeric alpha+beta barrel"/>
    <property type="match status" value="1"/>
</dbReference>